<dbReference type="STRING" id="194439.CT0448"/>
<dbReference type="EMBL" id="AE006470">
    <property type="protein sequence ID" value="AAM71692.1"/>
    <property type="molecule type" value="Genomic_DNA"/>
</dbReference>
<evidence type="ECO:0000313" key="1">
    <source>
        <dbReference type="EMBL" id="AAM71692.1"/>
    </source>
</evidence>
<protein>
    <submittedName>
        <fullName evidence="1">Uncharacterized protein</fullName>
    </submittedName>
</protein>
<name>Q8KF82_CHLTE</name>
<dbReference type="KEGG" id="cte:CT0448"/>
<evidence type="ECO:0000313" key="2">
    <source>
        <dbReference type="Proteomes" id="UP000001007"/>
    </source>
</evidence>
<proteinExistence type="predicted"/>
<keyword evidence="2" id="KW-1185">Reference proteome</keyword>
<organism evidence="1 2">
    <name type="scientific">Chlorobaculum tepidum (strain ATCC 49652 / DSM 12025 / NBRC 103806 / TLS)</name>
    <name type="common">Chlorobium tepidum</name>
    <dbReference type="NCBI Taxonomy" id="194439"/>
    <lineage>
        <taxon>Bacteria</taxon>
        <taxon>Pseudomonadati</taxon>
        <taxon>Chlorobiota</taxon>
        <taxon>Chlorobiia</taxon>
        <taxon>Chlorobiales</taxon>
        <taxon>Chlorobiaceae</taxon>
        <taxon>Chlorobaculum</taxon>
    </lineage>
</organism>
<reference evidence="1 2" key="1">
    <citation type="journal article" date="2002" name="Proc. Natl. Acad. Sci. U.S.A.">
        <title>The complete genome sequence of Chlorobium tepidum TLS, a photosynthetic, anaerobic, green-sulfur bacterium.</title>
        <authorList>
            <person name="Eisen J.A."/>
            <person name="Nelson K.E."/>
            <person name="Paulsen I.T."/>
            <person name="Heidelberg J.F."/>
            <person name="Wu M."/>
            <person name="Dodson R.J."/>
            <person name="Deboy R."/>
            <person name="Gwinn M.L."/>
            <person name="Nelson W.C."/>
            <person name="Haft D.H."/>
            <person name="Hickey E.K."/>
            <person name="Peterson J.D."/>
            <person name="Durkin A.S."/>
            <person name="Kolonay J.L."/>
            <person name="Yang F."/>
            <person name="Holt I."/>
            <person name="Umayam L.A."/>
            <person name="Mason T."/>
            <person name="Brenner M."/>
            <person name="Shea T.P."/>
            <person name="Parksey D."/>
            <person name="Nierman W.C."/>
            <person name="Feldblyum T.V."/>
            <person name="Hansen C.L."/>
            <person name="Craven M.B."/>
            <person name="Radune D."/>
            <person name="Vamathevan J."/>
            <person name="Khouri H."/>
            <person name="White O."/>
            <person name="Gruber T.M."/>
            <person name="Ketchum K.A."/>
            <person name="Venter J.C."/>
            <person name="Tettelin H."/>
            <person name="Bryant D.A."/>
            <person name="Fraser C.M."/>
        </authorList>
    </citation>
    <scope>NUCLEOTIDE SEQUENCE [LARGE SCALE GENOMIC DNA]</scope>
    <source>
        <strain evidence="2">ATCC 49652 / DSM 12025 / NBRC 103806 / TLS</strain>
    </source>
</reference>
<dbReference type="Proteomes" id="UP000001007">
    <property type="component" value="Chromosome"/>
</dbReference>
<accession>Q8KF82</accession>
<dbReference type="HOGENOM" id="CLU_3381222_0_0_10"/>
<dbReference type="EnsemblBacteria" id="AAM71692">
    <property type="protein sequence ID" value="AAM71692"/>
    <property type="gene ID" value="CT0448"/>
</dbReference>
<gene>
    <name evidence="1" type="ordered locus">CT0448</name>
</gene>
<sequence length="33" mass="3668">MFSSNGYGSAPNIEYLSLNATDDGLERYRGLKQ</sequence>
<dbReference type="AlphaFoldDB" id="Q8KF82"/>